<dbReference type="Pfam" id="PF07690">
    <property type="entry name" value="MFS_1"/>
    <property type="match status" value="1"/>
</dbReference>
<evidence type="ECO:0000256" key="2">
    <source>
        <dbReference type="ARBA" id="ARBA00022692"/>
    </source>
</evidence>
<feature type="transmembrane region" description="Helical" evidence="6">
    <location>
        <begin position="411"/>
        <end position="430"/>
    </location>
</feature>
<gene>
    <name evidence="8" type="ORF">XA68_13561</name>
</gene>
<dbReference type="Gene3D" id="1.20.1250.20">
    <property type="entry name" value="MFS general substrate transporter like domains"/>
    <property type="match status" value="1"/>
</dbReference>
<feature type="transmembrane region" description="Helical" evidence="6">
    <location>
        <begin position="473"/>
        <end position="497"/>
    </location>
</feature>
<keyword evidence="2 6" id="KW-0812">Transmembrane</keyword>
<feature type="region of interest" description="Disordered" evidence="5">
    <location>
        <begin position="1"/>
        <end position="62"/>
    </location>
</feature>
<feature type="transmembrane region" description="Helical" evidence="6">
    <location>
        <begin position="521"/>
        <end position="541"/>
    </location>
</feature>
<evidence type="ECO:0000256" key="4">
    <source>
        <dbReference type="ARBA" id="ARBA00023136"/>
    </source>
</evidence>
<dbReference type="AlphaFoldDB" id="A0A2A9PB62"/>
<dbReference type="Proteomes" id="UP000037136">
    <property type="component" value="Unassembled WGS sequence"/>
</dbReference>
<feature type="transmembrane region" description="Helical" evidence="6">
    <location>
        <begin position="383"/>
        <end position="404"/>
    </location>
</feature>
<keyword evidence="4 6" id="KW-0472">Membrane</keyword>
<dbReference type="EMBL" id="LAZP02000282">
    <property type="protein sequence ID" value="PFH58538.1"/>
    <property type="molecule type" value="Genomic_DNA"/>
</dbReference>
<name>A0A2A9PB62_OPHUN</name>
<comment type="subcellular location">
    <subcellularLocation>
        <location evidence="1">Membrane</location>
        <topology evidence="1">Multi-pass membrane protein</topology>
    </subcellularLocation>
</comment>
<dbReference type="PANTHER" id="PTHR42718:SF27">
    <property type="entry name" value="TRANSPORTER, PUTATIVE-RELATED"/>
    <property type="match status" value="1"/>
</dbReference>
<organism evidence="8 9">
    <name type="scientific">Ophiocordyceps unilateralis</name>
    <name type="common">Zombie-ant fungus</name>
    <name type="synonym">Torrubia unilateralis</name>
    <dbReference type="NCBI Taxonomy" id="268505"/>
    <lineage>
        <taxon>Eukaryota</taxon>
        <taxon>Fungi</taxon>
        <taxon>Dikarya</taxon>
        <taxon>Ascomycota</taxon>
        <taxon>Pezizomycotina</taxon>
        <taxon>Sordariomycetes</taxon>
        <taxon>Hypocreomycetidae</taxon>
        <taxon>Hypocreales</taxon>
        <taxon>Ophiocordycipitaceae</taxon>
        <taxon>Ophiocordyceps</taxon>
    </lineage>
</organism>
<feature type="transmembrane region" description="Helical" evidence="6">
    <location>
        <begin position="115"/>
        <end position="133"/>
    </location>
</feature>
<keyword evidence="9" id="KW-1185">Reference proteome</keyword>
<evidence type="ECO:0000313" key="9">
    <source>
        <dbReference type="Proteomes" id="UP000037136"/>
    </source>
</evidence>
<feature type="domain" description="Major facilitator superfamily (MFS) profile" evidence="7">
    <location>
        <begin position="79"/>
        <end position="545"/>
    </location>
</feature>
<dbReference type="InterPro" id="IPR036259">
    <property type="entry name" value="MFS_trans_sf"/>
</dbReference>
<evidence type="ECO:0000256" key="1">
    <source>
        <dbReference type="ARBA" id="ARBA00004141"/>
    </source>
</evidence>
<accession>A0A2A9PB62</accession>
<feature type="transmembrane region" description="Helical" evidence="6">
    <location>
        <begin position="436"/>
        <end position="461"/>
    </location>
</feature>
<feature type="transmembrane region" description="Helical" evidence="6">
    <location>
        <begin position="145"/>
        <end position="165"/>
    </location>
</feature>
<keyword evidence="3 6" id="KW-1133">Transmembrane helix</keyword>
<proteinExistence type="predicted"/>
<evidence type="ECO:0000259" key="7">
    <source>
        <dbReference type="PROSITE" id="PS50850"/>
    </source>
</evidence>
<dbReference type="GO" id="GO:0022857">
    <property type="term" value="F:transmembrane transporter activity"/>
    <property type="evidence" value="ECO:0007669"/>
    <property type="project" value="InterPro"/>
</dbReference>
<dbReference type="Gene3D" id="1.20.1720.10">
    <property type="entry name" value="Multidrug resistance protein D"/>
    <property type="match status" value="1"/>
</dbReference>
<sequence length="554" mass="59366">MGRASVKATQDSASHMSPSQDVFLSADSPRHHDDAPKPEPDDAPKPEPDDAPKPEPTRPASIQSLPVGYVNKAARAYTIIVYLTLVNFMTSVSTGLITTGIPTIAAELNISAQTLYWPLSVYSLTTGTCLIVAGTVADVVGSRRVFLAGTLLLSAFTLGCGLSGTGLQLTMFRAMQGISVAMCLPTSVGILCNAIAPGRIRNVAFACTGLGQPLGFSTGLVLGGVFINTVGWRPGWYMAAATLLLCVPLGFVLLPVDRLAEPPSLQRLRTRVDWPGAIIESSCFAMLAFVLVQISEDRKLIHDGTVIALLTLSLLLMPVFVWWMAFAAKHRLPVLIPNRLWTRLTFSTVCIMVMMSYAVMQVLELYATLFFQKVQRLDPLQSSIRLLPSMLVGAALNLTIGLFIHRLSAVWLVFSTSIACAGSPLIMALIRPEWPYWYAAFPAQLLHPLSADVLFCVGLIVISQVFPKDTKALAGAVFNTVAQFGTALGLAIIGIIADSVTEASGEQDKASPAALLQGYKAAFWATFGLTLAIAVVSIIGLRKTGSANDVREDE</sequence>
<dbReference type="SUPFAM" id="SSF103473">
    <property type="entry name" value="MFS general substrate transporter"/>
    <property type="match status" value="1"/>
</dbReference>
<dbReference type="STRING" id="268505.A0A2A9PB62"/>
<feature type="transmembrane region" description="Helical" evidence="6">
    <location>
        <begin position="277"/>
        <end position="294"/>
    </location>
</feature>
<evidence type="ECO:0000256" key="3">
    <source>
        <dbReference type="ARBA" id="ARBA00022989"/>
    </source>
</evidence>
<feature type="transmembrane region" description="Helical" evidence="6">
    <location>
        <begin position="340"/>
        <end position="363"/>
    </location>
</feature>
<evidence type="ECO:0000256" key="5">
    <source>
        <dbReference type="SAM" id="MobiDB-lite"/>
    </source>
</evidence>
<feature type="compositionally biased region" description="Basic and acidic residues" evidence="5">
    <location>
        <begin position="28"/>
        <end position="56"/>
    </location>
</feature>
<feature type="transmembrane region" description="Helical" evidence="6">
    <location>
        <begin position="236"/>
        <end position="256"/>
    </location>
</feature>
<dbReference type="GO" id="GO:0016020">
    <property type="term" value="C:membrane"/>
    <property type="evidence" value="ECO:0007669"/>
    <property type="project" value="UniProtKB-SubCell"/>
</dbReference>
<evidence type="ECO:0000256" key="6">
    <source>
        <dbReference type="SAM" id="Phobius"/>
    </source>
</evidence>
<dbReference type="InterPro" id="IPR011701">
    <property type="entry name" value="MFS"/>
</dbReference>
<feature type="compositionally biased region" description="Polar residues" evidence="5">
    <location>
        <begin position="7"/>
        <end position="22"/>
    </location>
</feature>
<comment type="caution">
    <text evidence="8">The sequence shown here is derived from an EMBL/GenBank/DDBJ whole genome shotgun (WGS) entry which is preliminary data.</text>
</comment>
<feature type="transmembrane region" description="Helical" evidence="6">
    <location>
        <begin position="306"/>
        <end position="328"/>
    </location>
</feature>
<dbReference type="PROSITE" id="PS50850">
    <property type="entry name" value="MFS"/>
    <property type="match status" value="1"/>
</dbReference>
<feature type="transmembrane region" description="Helical" evidence="6">
    <location>
        <begin position="79"/>
        <end position="103"/>
    </location>
</feature>
<feature type="transmembrane region" description="Helical" evidence="6">
    <location>
        <begin position="203"/>
        <end position="230"/>
    </location>
</feature>
<dbReference type="OrthoDB" id="2130629at2759"/>
<dbReference type="PANTHER" id="PTHR42718">
    <property type="entry name" value="MAJOR FACILITATOR SUPERFAMILY MULTIDRUG TRANSPORTER MFSC"/>
    <property type="match status" value="1"/>
</dbReference>
<dbReference type="InterPro" id="IPR020846">
    <property type="entry name" value="MFS_dom"/>
</dbReference>
<protein>
    <recommendedName>
        <fullName evidence="7">Major facilitator superfamily (MFS) profile domain-containing protein</fullName>
    </recommendedName>
</protein>
<reference evidence="8 9" key="2">
    <citation type="journal article" date="2017" name="Sci. Rep.">
        <title>Ant-infecting Ophiocordyceps genomes reveal a high diversity of potential behavioral manipulation genes and a possible major role for enterotoxins.</title>
        <authorList>
            <person name="de Bekker C."/>
            <person name="Ohm R.A."/>
            <person name="Evans H.C."/>
            <person name="Brachmann A."/>
            <person name="Hughes D.P."/>
        </authorList>
    </citation>
    <scope>NUCLEOTIDE SEQUENCE [LARGE SCALE GENOMIC DNA]</scope>
    <source>
        <strain evidence="8 9">SC16a</strain>
    </source>
</reference>
<evidence type="ECO:0000313" key="8">
    <source>
        <dbReference type="EMBL" id="PFH58538.1"/>
    </source>
</evidence>
<reference evidence="8 9" key="1">
    <citation type="journal article" date="2015" name="BMC Genomics">
        <title>Gene expression during zombie ant biting behavior reflects the complexity underlying fungal parasitic behavioral manipulation.</title>
        <authorList>
            <person name="de Bekker C."/>
            <person name="Ohm R.A."/>
            <person name="Loreto R.G."/>
            <person name="Sebastian A."/>
            <person name="Albert I."/>
            <person name="Merrow M."/>
            <person name="Brachmann A."/>
            <person name="Hughes D.P."/>
        </authorList>
    </citation>
    <scope>NUCLEOTIDE SEQUENCE [LARGE SCALE GENOMIC DNA]</scope>
    <source>
        <strain evidence="8 9">SC16a</strain>
    </source>
</reference>
<feature type="transmembrane region" description="Helical" evidence="6">
    <location>
        <begin position="177"/>
        <end position="196"/>
    </location>
</feature>